<evidence type="ECO:0000256" key="2">
    <source>
        <dbReference type="ARBA" id="ARBA00022448"/>
    </source>
</evidence>
<keyword evidence="2" id="KW-0813">Transport</keyword>
<dbReference type="STRING" id="1121939.L861_07445"/>
<evidence type="ECO:0000259" key="5">
    <source>
        <dbReference type="PROSITE" id="PS50893"/>
    </source>
</evidence>
<reference evidence="6 7" key="1">
    <citation type="journal article" date="2013" name="Genome Announc.">
        <title>Draft genome sequence of the moderately halophilic gammaproteobacterium Halomonas anticariensis FP35.</title>
        <authorList>
            <person name="Tahrioui A."/>
            <person name="Quesada E."/>
            <person name="Llamas I."/>
        </authorList>
    </citation>
    <scope>NUCLEOTIDE SEQUENCE [LARGE SCALE GENOMIC DNA]</scope>
    <source>
        <strain evidence="7">DSM 16096 / CECT 5854 / LMG 22089 / FP35</strain>
    </source>
</reference>
<dbReference type="PATRIC" id="fig|1121939.11.peg.4376"/>
<comment type="caution">
    <text evidence="6">The sequence shown here is derived from an EMBL/GenBank/DDBJ whole genome shotgun (WGS) entry which is preliminary data.</text>
</comment>
<feature type="domain" description="ABC transporter" evidence="5">
    <location>
        <begin position="16"/>
        <end position="243"/>
    </location>
</feature>
<dbReference type="SUPFAM" id="SSF52540">
    <property type="entry name" value="P-loop containing nucleoside triphosphate hydrolases"/>
    <property type="match status" value="1"/>
</dbReference>
<keyword evidence="3" id="KW-0547">Nucleotide-binding</keyword>
<dbReference type="GO" id="GO:0005524">
    <property type="term" value="F:ATP binding"/>
    <property type="evidence" value="ECO:0007669"/>
    <property type="project" value="UniProtKB-KW"/>
</dbReference>
<dbReference type="SMART" id="SM00382">
    <property type="entry name" value="AAA"/>
    <property type="match status" value="1"/>
</dbReference>
<keyword evidence="7" id="KW-1185">Reference proteome</keyword>
<evidence type="ECO:0000256" key="4">
    <source>
        <dbReference type="ARBA" id="ARBA00022840"/>
    </source>
</evidence>
<sequence length="254" mass="27571">MAGSVVGRGVVELMRLRLKDLHLAQAGRTVLENLNGTFEEGAVTALVGANGAGKSTLIQAIMGELKPTGGAIECDVPKERRAWLPQQLALDLTFPMSVEELIMTGTWPSHGALLGYCGPHYRKARDVMARLGISHLAHRPLGELSGGQRQRALLGRTLMQEAELLLLDEPFANVDIETVEVLAKVLRDMANQGTTIIVVVHDLEQLARLADCVLVLAGGHGQWTTPQAILERHHGGDQRHHHAPILPFDLQNLS</sequence>
<dbReference type="EMBL" id="ASTJ01000042">
    <property type="protein sequence ID" value="EPC00323.1"/>
    <property type="molecule type" value="Genomic_DNA"/>
</dbReference>
<name>S2KIY9_LITA3</name>
<dbReference type="PANTHER" id="PTHR42734">
    <property type="entry name" value="METAL TRANSPORT SYSTEM ATP-BINDING PROTEIN TM_0124-RELATED"/>
    <property type="match status" value="1"/>
</dbReference>
<dbReference type="eggNOG" id="COG1121">
    <property type="taxonomic scope" value="Bacteria"/>
</dbReference>
<evidence type="ECO:0000313" key="6">
    <source>
        <dbReference type="EMBL" id="EPC00323.1"/>
    </source>
</evidence>
<keyword evidence="4" id="KW-0067">ATP-binding</keyword>
<dbReference type="Pfam" id="PF00005">
    <property type="entry name" value="ABC_tran"/>
    <property type="match status" value="1"/>
</dbReference>
<dbReference type="InterPro" id="IPR017871">
    <property type="entry name" value="ABC_transporter-like_CS"/>
</dbReference>
<dbReference type="PROSITE" id="PS00211">
    <property type="entry name" value="ABC_TRANSPORTER_1"/>
    <property type="match status" value="1"/>
</dbReference>
<dbReference type="AlphaFoldDB" id="S2KIY9"/>
<comment type="similarity">
    <text evidence="1">Belongs to the ABC transporter superfamily.</text>
</comment>
<dbReference type="InterPro" id="IPR027417">
    <property type="entry name" value="P-loop_NTPase"/>
</dbReference>
<evidence type="ECO:0000256" key="3">
    <source>
        <dbReference type="ARBA" id="ARBA00022741"/>
    </source>
</evidence>
<dbReference type="Gene3D" id="3.40.50.300">
    <property type="entry name" value="P-loop containing nucleotide triphosphate hydrolases"/>
    <property type="match status" value="1"/>
</dbReference>
<dbReference type="InterPro" id="IPR050153">
    <property type="entry name" value="Metal_Ion_Import_ABC"/>
</dbReference>
<dbReference type="Proteomes" id="UP000014463">
    <property type="component" value="Unassembled WGS sequence"/>
</dbReference>
<dbReference type="GO" id="GO:0016887">
    <property type="term" value="F:ATP hydrolysis activity"/>
    <property type="evidence" value="ECO:0007669"/>
    <property type="project" value="InterPro"/>
</dbReference>
<dbReference type="PROSITE" id="PS50893">
    <property type="entry name" value="ABC_TRANSPORTER_2"/>
    <property type="match status" value="1"/>
</dbReference>
<dbReference type="InterPro" id="IPR003439">
    <property type="entry name" value="ABC_transporter-like_ATP-bd"/>
</dbReference>
<accession>S2KIY9</accession>
<evidence type="ECO:0000313" key="7">
    <source>
        <dbReference type="Proteomes" id="UP000014463"/>
    </source>
</evidence>
<organism evidence="6 7">
    <name type="scientific">Litchfieldella anticariensis (strain DSM 16096 / CECT 5854 / CIP 108499 / LMG 22089 / FP35)</name>
    <name type="common">Halomonas anticariensis</name>
    <dbReference type="NCBI Taxonomy" id="1121939"/>
    <lineage>
        <taxon>Bacteria</taxon>
        <taxon>Pseudomonadati</taxon>
        <taxon>Pseudomonadota</taxon>
        <taxon>Gammaproteobacteria</taxon>
        <taxon>Oceanospirillales</taxon>
        <taxon>Halomonadaceae</taxon>
        <taxon>Litchfieldella</taxon>
    </lineage>
</organism>
<protein>
    <recommendedName>
        <fullName evidence="5">ABC transporter domain-containing protein</fullName>
    </recommendedName>
</protein>
<dbReference type="OrthoDB" id="9806726at2"/>
<dbReference type="RefSeq" id="WP_016418875.1">
    <property type="nucleotide sequence ID" value="NZ_AUAB01000017.1"/>
</dbReference>
<dbReference type="InterPro" id="IPR003593">
    <property type="entry name" value="AAA+_ATPase"/>
</dbReference>
<proteinExistence type="inferred from homology"/>
<gene>
    <name evidence="6" type="ORF">L861_07445</name>
</gene>
<evidence type="ECO:0000256" key="1">
    <source>
        <dbReference type="ARBA" id="ARBA00005417"/>
    </source>
</evidence>
<dbReference type="PANTHER" id="PTHR42734:SF5">
    <property type="entry name" value="IRON TRANSPORT SYSTEM ATP-BINDING PROTEIN HI_0361-RELATED"/>
    <property type="match status" value="1"/>
</dbReference>